<name>A0A151NKZ0_ALLMI</name>
<protein>
    <submittedName>
        <fullName evidence="1">Uncharacterized protein</fullName>
    </submittedName>
</protein>
<sequence length="133" mass="15760">MEKKDKLELTADRARDKLDHKRRHKHTKTRCTQRCPGGKVIAHFLLRTSQVLKVEQWTGMSVSVQSQHKRLYPRRNGLCFLCEERTFQLHYLPNSHANRESLWQFPWKDNVPLNHLLTRYAIISFSLSSSFLS</sequence>
<dbReference type="Proteomes" id="UP000050525">
    <property type="component" value="Unassembled WGS sequence"/>
</dbReference>
<organism evidence="1 2">
    <name type="scientific">Alligator mississippiensis</name>
    <name type="common">American alligator</name>
    <dbReference type="NCBI Taxonomy" id="8496"/>
    <lineage>
        <taxon>Eukaryota</taxon>
        <taxon>Metazoa</taxon>
        <taxon>Chordata</taxon>
        <taxon>Craniata</taxon>
        <taxon>Vertebrata</taxon>
        <taxon>Euteleostomi</taxon>
        <taxon>Archelosauria</taxon>
        <taxon>Archosauria</taxon>
        <taxon>Crocodylia</taxon>
        <taxon>Alligatoridae</taxon>
        <taxon>Alligatorinae</taxon>
        <taxon>Alligator</taxon>
    </lineage>
</organism>
<comment type="caution">
    <text evidence="1">The sequence shown here is derived from an EMBL/GenBank/DDBJ whole genome shotgun (WGS) entry which is preliminary data.</text>
</comment>
<gene>
    <name evidence="1" type="ORF">Y1Q_0017263</name>
</gene>
<reference evidence="1 2" key="1">
    <citation type="journal article" date="2012" name="Genome Biol.">
        <title>Sequencing three crocodilian genomes to illuminate the evolution of archosaurs and amniotes.</title>
        <authorList>
            <person name="St John J.A."/>
            <person name="Braun E.L."/>
            <person name="Isberg S.R."/>
            <person name="Miles L.G."/>
            <person name="Chong A.Y."/>
            <person name="Gongora J."/>
            <person name="Dalzell P."/>
            <person name="Moran C."/>
            <person name="Bed'hom B."/>
            <person name="Abzhanov A."/>
            <person name="Burgess S.C."/>
            <person name="Cooksey A.M."/>
            <person name="Castoe T.A."/>
            <person name="Crawford N.G."/>
            <person name="Densmore L.D."/>
            <person name="Drew J.C."/>
            <person name="Edwards S.V."/>
            <person name="Faircloth B.C."/>
            <person name="Fujita M.K."/>
            <person name="Greenwold M.J."/>
            <person name="Hoffmann F.G."/>
            <person name="Howard J.M."/>
            <person name="Iguchi T."/>
            <person name="Janes D.E."/>
            <person name="Khan S.Y."/>
            <person name="Kohno S."/>
            <person name="de Koning A.J."/>
            <person name="Lance S.L."/>
            <person name="McCarthy F.M."/>
            <person name="McCormack J.E."/>
            <person name="Merchant M.E."/>
            <person name="Peterson D.G."/>
            <person name="Pollock D.D."/>
            <person name="Pourmand N."/>
            <person name="Raney B.J."/>
            <person name="Roessler K.A."/>
            <person name="Sanford J.R."/>
            <person name="Sawyer R.H."/>
            <person name="Schmidt C.J."/>
            <person name="Triplett E.W."/>
            <person name="Tuberville T.D."/>
            <person name="Venegas-Anaya M."/>
            <person name="Howard J.T."/>
            <person name="Jarvis E.D."/>
            <person name="Guillette L.J.Jr."/>
            <person name="Glenn T.C."/>
            <person name="Green R.E."/>
            <person name="Ray D.A."/>
        </authorList>
    </citation>
    <scope>NUCLEOTIDE SEQUENCE [LARGE SCALE GENOMIC DNA]</scope>
    <source>
        <strain evidence="1">KSC_2009_1</strain>
    </source>
</reference>
<dbReference type="AlphaFoldDB" id="A0A151NKZ0"/>
<keyword evidence="2" id="KW-1185">Reference proteome</keyword>
<evidence type="ECO:0000313" key="1">
    <source>
        <dbReference type="EMBL" id="KYO37463.1"/>
    </source>
</evidence>
<proteinExistence type="predicted"/>
<dbReference type="EMBL" id="AKHW03002722">
    <property type="protein sequence ID" value="KYO37463.1"/>
    <property type="molecule type" value="Genomic_DNA"/>
</dbReference>
<accession>A0A151NKZ0</accession>
<evidence type="ECO:0000313" key="2">
    <source>
        <dbReference type="Proteomes" id="UP000050525"/>
    </source>
</evidence>